<dbReference type="Gene3D" id="3.40.250.10">
    <property type="entry name" value="Rhodanese-like domain"/>
    <property type="match status" value="1"/>
</dbReference>
<evidence type="ECO:0000256" key="3">
    <source>
        <dbReference type="ARBA" id="ARBA00022630"/>
    </source>
</evidence>
<comment type="similarity">
    <text evidence="2">Belongs to the class-III pyridine nucleotide-disulfide oxidoreductase family.</text>
</comment>
<comment type="cofactor">
    <cofactor evidence="1">
        <name>FAD</name>
        <dbReference type="ChEBI" id="CHEBI:57692"/>
    </cofactor>
</comment>
<dbReference type="SUPFAM" id="SSF51905">
    <property type="entry name" value="FAD/NAD(P)-binding domain"/>
    <property type="match status" value="1"/>
</dbReference>
<dbReference type="PRINTS" id="PR00411">
    <property type="entry name" value="PNDRDTASEI"/>
</dbReference>
<reference evidence="8" key="1">
    <citation type="submission" date="2016-04" db="EMBL/GenBank/DDBJ databases">
        <authorList>
            <person name="Evans L.H."/>
            <person name="Alamgir A."/>
            <person name="Owens N."/>
            <person name="Weber N.D."/>
            <person name="Virtaneva K."/>
            <person name="Barbian K."/>
            <person name="Babar A."/>
            <person name="Rosenke K."/>
        </authorList>
    </citation>
    <scope>NUCLEOTIDE SEQUENCE</scope>
    <source>
        <strain evidence="8">86</strain>
    </source>
</reference>
<dbReference type="SMART" id="SM00450">
    <property type="entry name" value="RHOD"/>
    <property type="match status" value="1"/>
</dbReference>
<proteinExistence type="inferred from homology"/>
<accession>A0A212JUH7</accession>
<dbReference type="SUPFAM" id="SSF52821">
    <property type="entry name" value="Rhodanese/Cell cycle control phosphatase"/>
    <property type="match status" value="1"/>
</dbReference>
<dbReference type="InterPro" id="IPR004099">
    <property type="entry name" value="Pyr_nucl-diS_OxRdtase_dimer"/>
</dbReference>
<dbReference type="InterPro" id="IPR001763">
    <property type="entry name" value="Rhodanese-like_dom"/>
</dbReference>
<gene>
    <name evidence="8" type="ORF">KL86DPRO_20088</name>
</gene>
<protein>
    <submittedName>
        <fullName evidence="8">CoA-disulfide reductase</fullName>
        <ecNumber evidence="8">1.8.1.14</ecNumber>
    </submittedName>
</protein>
<dbReference type="Gene3D" id="3.50.50.60">
    <property type="entry name" value="FAD/NAD(P)-binding domain"/>
    <property type="match status" value="2"/>
</dbReference>
<dbReference type="GO" id="GO:0050451">
    <property type="term" value="F:CoA-disulfide reductase (NADPH) activity"/>
    <property type="evidence" value="ECO:0007669"/>
    <property type="project" value="UniProtKB-EC"/>
</dbReference>
<dbReference type="EC" id="1.8.1.14" evidence="8"/>
<dbReference type="InterPro" id="IPR050260">
    <property type="entry name" value="FAD-bd_OxRdtase"/>
</dbReference>
<keyword evidence="6" id="KW-0676">Redox-active center</keyword>
<dbReference type="CDD" id="cd00158">
    <property type="entry name" value="RHOD"/>
    <property type="match status" value="1"/>
</dbReference>
<dbReference type="AlphaFoldDB" id="A0A212JUH7"/>
<dbReference type="PRINTS" id="PR00368">
    <property type="entry name" value="FADPNR"/>
</dbReference>
<dbReference type="Pfam" id="PF02852">
    <property type="entry name" value="Pyr_redox_dim"/>
    <property type="match status" value="1"/>
</dbReference>
<dbReference type="InterPro" id="IPR023753">
    <property type="entry name" value="FAD/NAD-binding_dom"/>
</dbReference>
<organism evidence="8">
    <name type="scientific">uncultured delta proteobacterium</name>
    <dbReference type="NCBI Taxonomy" id="34034"/>
    <lineage>
        <taxon>Bacteria</taxon>
        <taxon>Deltaproteobacteria</taxon>
        <taxon>environmental samples</taxon>
    </lineage>
</organism>
<feature type="domain" description="Rhodanese" evidence="7">
    <location>
        <begin position="480"/>
        <end position="571"/>
    </location>
</feature>
<evidence type="ECO:0000256" key="6">
    <source>
        <dbReference type="ARBA" id="ARBA00023284"/>
    </source>
</evidence>
<dbReference type="InterPro" id="IPR036873">
    <property type="entry name" value="Rhodanese-like_dom_sf"/>
</dbReference>
<keyword evidence="3" id="KW-0285">Flavoprotein</keyword>
<keyword evidence="5 8" id="KW-0560">Oxidoreductase</keyword>
<evidence type="ECO:0000256" key="2">
    <source>
        <dbReference type="ARBA" id="ARBA00009130"/>
    </source>
</evidence>
<dbReference type="SUPFAM" id="SSF55424">
    <property type="entry name" value="FAD/NAD-linked reductases, dimerisation (C-terminal) domain"/>
    <property type="match status" value="1"/>
</dbReference>
<dbReference type="EMBL" id="FLUQ01000002">
    <property type="protein sequence ID" value="SBW03114.1"/>
    <property type="molecule type" value="Genomic_DNA"/>
</dbReference>
<dbReference type="PANTHER" id="PTHR43429:SF1">
    <property type="entry name" value="NAD(P)H SULFUR OXIDOREDUCTASE (COA-DEPENDENT)"/>
    <property type="match status" value="1"/>
</dbReference>
<dbReference type="InterPro" id="IPR036188">
    <property type="entry name" value="FAD/NAD-bd_sf"/>
</dbReference>
<dbReference type="InterPro" id="IPR016156">
    <property type="entry name" value="FAD/NAD-linked_Rdtase_dimer_sf"/>
</dbReference>
<evidence type="ECO:0000259" key="7">
    <source>
        <dbReference type="PROSITE" id="PS50206"/>
    </source>
</evidence>
<keyword evidence="4" id="KW-0274">FAD</keyword>
<evidence type="ECO:0000313" key="8">
    <source>
        <dbReference type="EMBL" id="SBW03114.1"/>
    </source>
</evidence>
<evidence type="ECO:0000256" key="1">
    <source>
        <dbReference type="ARBA" id="ARBA00001974"/>
    </source>
</evidence>
<dbReference type="PANTHER" id="PTHR43429">
    <property type="entry name" value="PYRIDINE NUCLEOTIDE-DISULFIDE OXIDOREDUCTASE DOMAIN-CONTAINING"/>
    <property type="match status" value="1"/>
</dbReference>
<dbReference type="PROSITE" id="PS50206">
    <property type="entry name" value="RHODANESE_3"/>
    <property type="match status" value="1"/>
</dbReference>
<evidence type="ECO:0000256" key="5">
    <source>
        <dbReference type="ARBA" id="ARBA00023002"/>
    </source>
</evidence>
<sequence length="571" mass="60847">MSLHVVVVGGVALGPKAACRFMRLMPEGTVTLIDQTDRISYGGCGIPFFVSGEVSRVEDLRSTPYGVVRDKDFFFRYKGVNVLTRSKVIGIDRDRKRVRMQDLDTIEVREIAYDRLVLATGSRAKMPPIPGIDLLGVTAAATLDDAERIKTAVAQGKVNAAVVVGGGFIGLEMAVALADLWGLPVSVVEFAEHILPSNVSPLLATMATQDLKKSGVDVFCSEKVLRLEGENGQVKRVVTDKRTIEADLVIMSVGVSPETALAKEAGLEMTENGLILVDEHMRTSDPSIYSGGDCAAVANLVTGEPGWFALGSQANRQGRVIGTNLAGGDATFPGAVGAWGVKLFSQSVSGAGLTLAQAKKAGFDAMSVHVEQVDRAHFYPDHAMMALELIVDRPTRRVLGIQGMAESGDALVGRINAVVPYLGAKGTVADISNLEVVYSPPFASAMDVLNVVGNVAENALEGRSRTMDVDEFALLWDKRASGDACFLDVRDPVSAETLALAYPGEWKNVPQDMLRDRLNELPADTPLVLVCNTGLRAFEAQRVLDSLGRKDTRAVAGGLVAVGRAGHAMTK</sequence>
<evidence type="ECO:0000256" key="4">
    <source>
        <dbReference type="ARBA" id="ARBA00022827"/>
    </source>
</evidence>
<dbReference type="Pfam" id="PF07992">
    <property type="entry name" value="Pyr_redox_2"/>
    <property type="match status" value="1"/>
</dbReference>
<name>A0A212JUH7_9DELT</name>